<accession>A0AAE3T6M8</accession>
<sequence length="86" mass="8987">MEQDVAQPITSLGAFQSLKTSTPTFFALTTPIATMTGQGAFVDVVDGSANPLLRRTLAGLVLQFCSQPVCLVSVTTIFALNHGTTA</sequence>
<dbReference type="EMBL" id="JAIVEX010000012">
    <property type="protein sequence ID" value="MDB0524128.1"/>
    <property type="molecule type" value="Genomic_DNA"/>
</dbReference>
<dbReference type="AlphaFoldDB" id="A0AAE3T6M8"/>
<dbReference type="RefSeq" id="WP_139111266.1">
    <property type="nucleotide sequence ID" value="NZ_CDLX01000001.1"/>
</dbReference>
<organism evidence="1 2">
    <name type="scientific">Ralstonia solanacearum</name>
    <name type="common">Pseudomonas solanacearum</name>
    <dbReference type="NCBI Taxonomy" id="305"/>
    <lineage>
        <taxon>Bacteria</taxon>
        <taxon>Pseudomonadati</taxon>
        <taxon>Pseudomonadota</taxon>
        <taxon>Betaproteobacteria</taxon>
        <taxon>Burkholderiales</taxon>
        <taxon>Burkholderiaceae</taxon>
        <taxon>Ralstonia</taxon>
        <taxon>Ralstonia solanacearum species complex</taxon>
    </lineage>
</organism>
<gene>
    <name evidence="1" type="ORF">LBW55_21210</name>
</gene>
<proteinExistence type="predicted"/>
<evidence type="ECO:0000313" key="1">
    <source>
        <dbReference type="EMBL" id="MDB0524128.1"/>
    </source>
</evidence>
<comment type="caution">
    <text evidence="1">The sequence shown here is derived from an EMBL/GenBank/DDBJ whole genome shotgun (WGS) entry which is preliminary data.</text>
</comment>
<name>A0AAE3T6M8_RALSL</name>
<evidence type="ECO:0000313" key="2">
    <source>
        <dbReference type="Proteomes" id="UP001143674"/>
    </source>
</evidence>
<reference evidence="1" key="1">
    <citation type="submission" date="2021-09" db="EMBL/GenBank/DDBJ databases">
        <title>Genomic analysis of Ralstonia spp.</title>
        <authorList>
            <person name="Aburjaile F."/>
            <person name="Ariute J.C."/>
            <person name="Pais A.K.L."/>
            <person name="Albuquerque G.M.R."/>
            <person name="Silva A.M.F."/>
            <person name="Brenig B."/>
            <person name="Azevedo V."/>
            <person name="Matiuzzi M."/>
            <person name="Ramos R."/>
            <person name="Goes-Neto A."/>
            <person name="Soares S."/>
            <person name="Iseppon A.M.B."/>
            <person name="Souza E."/>
            <person name="Gama M."/>
        </authorList>
    </citation>
    <scope>NUCLEOTIDE SEQUENCE</scope>
    <source>
        <strain evidence="1">B4</strain>
    </source>
</reference>
<protein>
    <submittedName>
        <fullName evidence="1">Uncharacterized protein</fullName>
    </submittedName>
</protein>
<dbReference type="Proteomes" id="UP001143674">
    <property type="component" value="Unassembled WGS sequence"/>
</dbReference>